<dbReference type="Pfam" id="PF12350">
    <property type="entry name" value="CTK3_C"/>
    <property type="match status" value="1"/>
</dbReference>
<dbReference type="PROSITE" id="PS51391">
    <property type="entry name" value="CID"/>
    <property type="match status" value="1"/>
</dbReference>
<dbReference type="GO" id="GO:0045943">
    <property type="term" value="P:positive regulation of transcription by RNA polymerase I"/>
    <property type="evidence" value="ECO:0007669"/>
    <property type="project" value="TreeGrafter"/>
</dbReference>
<comment type="caution">
    <text evidence="3">The sequence shown here is derived from an EMBL/GenBank/DDBJ whole genome shotgun (WGS) entry which is preliminary data.</text>
</comment>
<dbReference type="GO" id="GO:0016301">
    <property type="term" value="F:kinase activity"/>
    <property type="evidence" value="ECO:0007669"/>
    <property type="project" value="UniProtKB-KW"/>
</dbReference>
<name>A0A511K7H2_RHOTO</name>
<feature type="region of interest" description="Disordered" evidence="1">
    <location>
        <begin position="167"/>
        <end position="206"/>
    </location>
</feature>
<dbReference type="InterPro" id="IPR006569">
    <property type="entry name" value="CID_dom"/>
</dbReference>
<evidence type="ECO:0000259" key="2">
    <source>
        <dbReference type="PROSITE" id="PS51391"/>
    </source>
</evidence>
<feature type="compositionally biased region" description="Low complexity" evidence="1">
    <location>
        <begin position="167"/>
        <end position="192"/>
    </location>
</feature>
<dbReference type="InterPro" id="IPR024637">
    <property type="entry name" value="Ctk3_C"/>
</dbReference>
<dbReference type="AlphaFoldDB" id="A0A511K7H2"/>
<evidence type="ECO:0000313" key="4">
    <source>
        <dbReference type="Proteomes" id="UP000321518"/>
    </source>
</evidence>
<keyword evidence="3" id="KW-0808">Transferase</keyword>
<dbReference type="EMBL" id="BJWK01000001">
    <property type="protein sequence ID" value="GEM06279.1"/>
    <property type="molecule type" value="Genomic_DNA"/>
</dbReference>
<dbReference type="InterPro" id="IPR042326">
    <property type="entry name" value="Ctk3"/>
</dbReference>
<evidence type="ECO:0000313" key="3">
    <source>
        <dbReference type="EMBL" id="GEM06279.1"/>
    </source>
</evidence>
<dbReference type="Proteomes" id="UP000321518">
    <property type="component" value="Unassembled WGS sequence"/>
</dbReference>
<accession>A0A511K7H2</accession>
<sequence>MDPFEVRMEFISLVSKLTSSVLSISKVASFALKHAAKCSDDIWDCYVDEIAHANLNARVNLLYLLDALLDKEGPKAVLRSWKTRRLLDADVLEQVTGELENRKAALHDASADSSALANFSKNDILRRIEDDRERHKRLKERIWVLPVPSTIFSIPLSSSIPAAAASSAATTSQKPSPVSPASPFEPASAPKPKSSHGRRSSMAAAAAEKAAPLSAVRGPELALEIEFEQLWEANEEERRAVHGGVEDDLEMADAMRPWKRSRVWVLDEHDRQELRRESLRCFVDDAV</sequence>
<proteinExistence type="predicted"/>
<dbReference type="OrthoDB" id="21266at2759"/>
<organism evidence="3 4">
    <name type="scientific">Rhodotorula toruloides</name>
    <name type="common">Yeast</name>
    <name type="synonym">Rhodosporidium toruloides</name>
    <dbReference type="NCBI Taxonomy" id="5286"/>
    <lineage>
        <taxon>Eukaryota</taxon>
        <taxon>Fungi</taxon>
        <taxon>Dikarya</taxon>
        <taxon>Basidiomycota</taxon>
        <taxon>Pucciniomycotina</taxon>
        <taxon>Microbotryomycetes</taxon>
        <taxon>Sporidiobolales</taxon>
        <taxon>Sporidiobolaceae</taxon>
        <taxon>Rhodotorula</taxon>
    </lineage>
</organism>
<dbReference type="PANTHER" id="PTHR28291">
    <property type="entry name" value="CTD KINASE SUBUNIT GAMMA"/>
    <property type="match status" value="1"/>
</dbReference>
<protein>
    <submittedName>
        <fullName evidence="3">C-terminal domain kinase, subunit gamma, CTK3</fullName>
    </submittedName>
</protein>
<evidence type="ECO:0000256" key="1">
    <source>
        <dbReference type="SAM" id="MobiDB-lite"/>
    </source>
</evidence>
<dbReference type="GO" id="GO:0070692">
    <property type="term" value="C:CTDK-1 complex"/>
    <property type="evidence" value="ECO:0007669"/>
    <property type="project" value="InterPro"/>
</dbReference>
<gene>
    <name evidence="3" type="ORF">Rt10032_c01g0296</name>
</gene>
<dbReference type="GO" id="GO:0032786">
    <property type="term" value="P:positive regulation of DNA-templated transcription, elongation"/>
    <property type="evidence" value="ECO:0007669"/>
    <property type="project" value="InterPro"/>
</dbReference>
<dbReference type="Pfam" id="PF12243">
    <property type="entry name" value="CTK3"/>
    <property type="match status" value="1"/>
</dbReference>
<feature type="domain" description="CID" evidence="2">
    <location>
        <begin position="2"/>
        <end position="164"/>
    </location>
</feature>
<dbReference type="PANTHER" id="PTHR28291:SF1">
    <property type="entry name" value="CTD KINASE SUBUNIT GAMMA"/>
    <property type="match status" value="1"/>
</dbReference>
<keyword evidence="3" id="KW-0418">Kinase</keyword>
<dbReference type="InterPro" id="IPR024638">
    <property type="entry name" value="Ctk3_N"/>
</dbReference>
<dbReference type="Gene3D" id="1.25.40.90">
    <property type="match status" value="1"/>
</dbReference>
<dbReference type="InterPro" id="IPR008942">
    <property type="entry name" value="ENTH_VHS"/>
</dbReference>
<reference evidence="3 4" key="1">
    <citation type="submission" date="2019-07" db="EMBL/GenBank/DDBJ databases">
        <title>Rhodotorula toruloides NBRC10032 genome sequencing.</title>
        <authorList>
            <person name="Shida Y."/>
            <person name="Takaku H."/>
            <person name="Ogasawara W."/>
            <person name="Mori K."/>
        </authorList>
    </citation>
    <scope>NUCLEOTIDE SEQUENCE [LARGE SCALE GENOMIC DNA]</scope>
    <source>
        <strain evidence="3 4">NBRC10032</strain>
    </source>
</reference>